<dbReference type="SUPFAM" id="SSF63829">
    <property type="entry name" value="Calcium-dependent phosphotriesterase"/>
    <property type="match status" value="1"/>
</dbReference>
<reference evidence="5" key="1">
    <citation type="submission" date="2021-02" db="EMBL/GenBank/DDBJ databases">
        <authorList>
            <person name="Nowell W R."/>
        </authorList>
    </citation>
    <scope>NUCLEOTIDE SEQUENCE</scope>
</reference>
<dbReference type="AlphaFoldDB" id="A0A816V4B1"/>
<dbReference type="PROSITE" id="PS51125">
    <property type="entry name" value="NHL"/>
    <property type="match status" value="1"/>
</dbReference>
<keyword evidence="3" id="KW-0325">Glycoprotein</keyword>
<dbReference type="CDD" id="cd05819">
    <property type="entry name" value="NHL"/>
    <property type="match status" value="1"/>
</dbReference>
<evidence type="ECO:0000256" key="1">
    <source>
        <dbReference type="ARBA" id="ARBA00022729"/>
    </source>
</evidence>
<proteinExistence type="predicted"/>
<dbReference type="PANTHER" id="PTHR10680">
    <property type="entry name" value="PEPTIDYL-GLYCINE ALPHA-AMIDATING MONOOXYGENASE"/>
    <property type="match status" value="1"/>
</dbReference>
<evidence type="ECO:0000313" key="5">
    <source>
        <dbReference type="EMBL" id="CAF2116673.1"/>
    </source>
</evidence>
<dbReference type="Proteomes" id="UP000676336">
    <property type="component" value="Unassembled WGS sequence"/>
</dbReference>
<name>A0A816V4B1_9BILA</name>
<dbReference type="Pfam" id="PF01436">
    <property type="entry name" value="NHL"/>
    <property type="match status" value="1"/>
</dbReference>
<protein>
    <submittedName>
        <fullName evidence="5">Uncharacterized protein</fullName>
    </submittedName>
</protein>
<feature type="repeat" description="NHL" evidence="4">
    <location>
        <begin position="408"/>
        <end position="447"/>
    </location>
</feature>
<sequence length="456" mass="50358">MSHTTTHDHHVMQSRVMLFLIAILKYCLRFLCDWSLRIYCPVLVKTQTCQGLTQYSQCSSNSGCRCLKLPGDTNAGKCSFLHVRCSELSSCFGKNQACLQPDHVCVQHPQCQVHPLCYPISMTTNTMCPPIQEITTTTTTTTTTSTPTSDGICEKAVWSRDGITVAGGNGIGGELNQLDFASGLFISDDDGSVYVADQANQRVIKWGSSSNNGVVVADVKGIDDGIFNPVDLAIDKNGTMFICDYGDRRVIRWPQGVSKGEIYISNISCAGLMIDSDQFLYVTDFGEHRVSRWHIGTNTSEKIVAGGHGRGSDLDQLNSPYYSFIDKDRSVYVADHLNNRIMKWIDNAQEGILIAGVNESDSGLDQLSFPTSLVVDQMGSVYVTDTVNNRVMRYLKGKKDGIVIIGGDELGDKPNQLSEPFDLSFDRNGNLYVADMSNYRIQMFKIDKSACENFHS</sequence>
<accession>A0A816V4B1</accession>
<dbReference type="InterPro" id="IPR011042">
    <property type="entry name" value="6-blade_b-propeller_TolB-like"/>
</dbReference>
<keyword evidence="2" id="KW-0677">Repeat</keyword>
<comment type="caution">
    <text evidence="5">The sequence shown here is derived from an EMBL/GenBank/DDBJ whole genome shotgun (WGS) entry which is preliminary data.</text>
</comment>
<dbReference type="InterPro" id="IPR001258">
    <property type="entry name" value="NHL_repeat"/>
</dbReference>
<dbReference type="Proteomes" id="UP000663824">
    <property type="component" value="Unassembled WGS sequence"/>
</dbReference>
<organism evidence="5 7">
    <name type="scientific">Rotaria magnacalcarata</name>
    <dbReference type="NCBI Taxonomy" id="392030"/>
    <lineage>
        <taxon>Eukaryota</taxon>
        <taxon>Metazoa</taxon>
        <taxon>Spiralia</taxon>
        <taxon>Gnathifera</taxon>
        <taxon>Rotifera</taxon>
        <taxon>Eurotatoria</taxon>
        <taxon>Bdelloidea</taxon>
        <taxon>Philodinida</taxon>
        <taxon>Philodinidae</taxon>
        <taxon>Rotaria</taxon>
    </lineage>
</organism>
<evidence type="ECO:0000313" key="7">
    <source>
        <dbReference type="Proteomes" id="UP000663824"/>
    </source>
</evidence>
<evidence type="ECO:0000256" key="3">
    <source>
        <dbReference type="ARBA" id="ARBA00023180"/>
    </source>
</evidence>
<evidence type="ECO:0000256" key="4">
    <source>
        <dbReference type="PROSITE-ProRule" id="PRU00504"/>
    </source>
</evidence>
<gene>
    <name evidence="5" type="ORF">MBJ925_LOCUS25108</name>
    <name evidence="6" type="ORF">SMN809_LOCUS29649</name>
</gene>
<evidence type="ECO:0000313" key="6">
    <source>
        <dbReference type="EMBL" id="CAF4382754.1"/>
    </source>
</evidence>
<dbReference type="EMBL" id="CAJNRE010013129">
    <property type="protein sequence ID" value="CAF2116673.1"/>
    <property type="molecule type" value="Genomic_DNA"/>
</dbReference>
<dbReference type="EMBL" id="CAJOBI010053329">
    <property type="protein sequence ID" value="CAF4382754.1"/>
    <property type="molecule type" value="Genomic_DNA"/>
</dbReference>
<keyword evidence="1" id="KW-0732">Signal</keyword>
<evidence type="ECO:0000256" key="2">
    <source>
        <dbReference type="ARBA" id="ARBA00022737"/>
    </source>
</evidence>
<dbReference type="PANTHER" id="PTHR10680:SF14">
    <property type="entry name" value="PEPTIDYL-GLYCINE ALPHA-AMIDATING MONOOXYGENASE"/>
    <property type="match status" value="1"/>
</dbReference>
<dbReference type="Gene3D" id="2.120.10.30">
    <property type="entry name" value="TolB, C-terminal domain"/>
    <property type="match status" value="1"/>
</dbReference>
<dbReference type="SUPFAM" id="SSF101898">
    <property type="entry name" value="NHL repeat"/>
    <property type="match status" value="1"/>
</dbReference>
<dbReference type="Gene3D" id="2.40.10.500">
    <property type="match status" value="2"/>
</dbReference>